<proteinExistence type="predicted"/>
<keyword evidence="2" id="KW-0472">Membrane</keyword>
<comment type="subcellular location">
    <subcellularLocation>
        <location evidence="1">Cell outer membrane</location>
    </subcellularLocation>
</comment>
<dbReference type="eggNOG" id="COG1629">
    <property type="taxonomic scope" value="Bacteria"/>
</dbReference>
<keyword evidence="4" id="KW-0732">Signal</keyword>
<name>A0A0B8T2U0_9SPHI</name>
<feature type="chain" id="PRO_5002125138" evidence="4">
    <location>
        <begin position="27"/>
        <end position="1013"/>
    </location>
</feature>
<comment type="caution">
    <text evidence="6">The sequence shown here is derived from an EMBL/GenBank/DDBJ whole genome shotgun (WGS) entry which is preliminary data.</text>
</comment>
<organism evidence="6 7">
    <name type="scientific">Sphingobacterium deserti</name>
    <dbReference type="NCBI Taxonomy" id="1229276"/>
    <lineage>
        <taxon>Bacteria</taxon>
        <taxon>Pseudomonadati</taxon>
        <taxon>Bacteroidota</taxon>
        <taxon>Sphingobacteriia</taxon>
        <taxon>Sphingobacteriales</taxon>
        <taxon>Sphingobacteriaceae</taxon>
        <taxon>Sphingobacterium</taxon>
    </lineage>
</organism>
<dbReference type="Pfam" id="PF07715">
    <property type="entry name" value="Plug"/>
    <property type="match status" value="1"/>
</dbReference>
<evidence type="ECO:0000256" key="4">
    <source>
        <dbReference type="SAM" id="SignalP"/>
    </source>
</evidence>
<dbReference type="RefSeq" id="WP_052071999.1">
    <property type="nucleotide sequence ID" value="NZ_JJMU01000009.1"/>
</dbReference>
<reference evidence="7" key="1">
    <citation type="submission" date="2014-04" db="EMBL/GenBank/DDBJ databases">
        <title>Whole-Genome optical mapping and complete genome sequence of Sphingobacterium deserti sp. nov., a new spaces isolated from desert in the west of China.</title>
        <authorList>
            <person name="Teng C."/>
            <person name="Zhou Z."/>
            <person name="Li X."/>
            <person name="Chen M."/>
            <person name="Lin M."/>
            <person name="Wang L."/>
            <person name="Su S."/>
            <person name="Zhang C."/>
            <person name="Zhang W."/>
        </authorList>
    </citation>
    <scope>NUCLEOTIDE SEQUENCE [LARGE SCALE GENOMIC DNA]</scope>
    <source>
        <strain evidence="7">ACCC05744</strain>
    </source>
</reference>
<protein>
    <submittedName>
        <fullName evidence="6">TonB-dependent receptor plug</fullName>
    </submittedName>
</protein>
<evidence type="ECO:0000256" key="1">
    <source>
        <dbReference type="ARBA" id="ARBA00004442"/>
    </source>
</evidence>
<sequence>MKYFYHYAVMLVICIFSLGTWAEAHADGKIKMMFGDVQSTSFFQKDTIGKGSPSKPTVLSAPSDTVGKDSIDQSDVIVHYNVDPTKPHMGKDSVYIGAISRFPFIALPQYLKGAVAGLYGQETSGEPGTVQQAVIIRGLSHPVFTPYDIAKNKPLIILDGVPLIEDPTLVYDIQDYALQPIGAATSLQTIVDMDNIESIKVMKDYSTAGIYGPRAANGAIYITTKNARPGNRRLTVNAYTGFTGTPTLTTINAEYEKNFRQVFYNRYSSPEQQDAFPAYLSDSSNTSFYGPSNWTDEYYEVTPLVSANASLSGGGARSNFRVFAGHTTNASGADDTKFGRYQTAFYVNMLPVKWLTISSMLQMSRLNRDRNRSLSERFAETRFFPDMSTPLAPNKDMYGLFLNEYDKVIDDNVNNSMVGRVMVNFALLKNLNFSPRFSIDYNENKRDVFWPSTLMDGNNYVSNYFGYNERMAFDNILTYDHRLSDNTNLLLEAGMNYQTDAQKYNYGVGYRGPNDFIRVNVVNGNSNDENYLRSVGFIPYYYADRTYQRLMSFYGRLTYGKTNQYKLAALLRRDGSSAVQPNSRWFNSFNFNGEYDFNYHFEADFLQQLKLTASYGRMAIIPFSDREAAGPYYTSGLGWDGNRSMFSYNGVGTINRPYDTGWVGYDLPWSYNDLANVGLEAGFLGKFTIAAEYYNRHTQDIATTVPTVAESGYRYEVLNGMSVRNSGVDLTVGVNLPQDESKKFGWIASFNIAYNNNKLTALPGDLQEIILGERKLIVGERIDRFWLLNNEGIFLQDADVPKHPQDGRPLTYNGGTNFRSGDPIWEDVNGDYNIDDQDRRLMGNIMPKYMGGFYNQFTYGRTDLSFQLYFHLGRQIINAGAAKFFDFVNTDEARDMDAVRDITYWEKNFDDQAYPLYNPWSAVAPYQAEQNLFLEDGSFIKLRSLSLGYDLTDVINGSKQTFSRFYAYITGNNLLTFSKYSGRDPELVNFYGYDNGLGIRFPRTFTMGVKLDF</sequence>
<evidence type="ECO:0000256" key="2">
    <source>
        <dbReference type="ARBA" id="ARBA00023136"/>
    </source>
</evidence>
<evidence type="ECO:0000313" key="7">
    <source>
        <dbReference type="Proteomes" id="UP000031802"/>
    </source>
</evidence>
<evidence type="ECO:0000256" key="3">
    <source>
        <dbReference type="ARBA" id="ARBA00023237"/>
    </source>
</evidence>
<accession>A0A0B8T2U0</accession>
<dbReference type="Gene3D" id="2.40.170.20">
    <property type="entry name" value="TonB-dependent receptor, beta-barrel domain"/>
    <property type="match status" value="1"/>
</dbReference>
<keyword evidence="7" id="KW-1185">Reference proteome</keyword>
<keyword evidence="3" id="KW-0998">Cell outer membrane</keyword>
<evidence type="ECO:0000259" key="5">
    <source>
        <dbReference type="Pfam" id="PF07715"/>
    </source>
</evidence>
<dbReference type="AlphaFoldDB" id="A0A0B8T2U0"/>
<feature type="signal peptide" evidence="4">
    <location>
        <begin position="1"/>
        <end position="26"/>
    </location>
</feature>
<dbReference type="InterPro" id="IPR023996">
    <property type="entry name" value="TonB-dep_OMP_SusC/RagA"/>
</dbReference>
<keyword evidence="6" id="KW-0675">Receptor</keyword>
<gene>
    <name evidence="6" type="ORF">DI53_0599</name>
</gene>
<dbReference type="GO" id="GO:0009279">
    <property type="term" value="C:cell outer membrane"/>
    <property type="evidence" value="ECO:0007669"/>
    <property type="project" value="UniProtKB-SubCell"/>
</dbReference>
<dbReference type="SUPFAM" id="SSF56935">
    <property type="entry name" value="Porins"/>
    <property type="match status" value="1"/>
</dbReference>
<dbReference type="EMBL" id="JJMU01000009">
    <property type="protein sequence ID" value="KGE15677.1"/>
    <property type="molecule type" value="Genomic_DNA"/>
</dbReference>
<dbReference type="Proteomes" id="UP000031802">
    <property type="component" value="Unassembled WGS sequence"/>
</dbReference>
<reference evidence="6 7" key="2">
    <citation type="journal article" date="2015" name="PLoS ONE">
        <title>Whole-Genome Optical Mapping and Finished Genome Sequence of Sphingobacterium deserti sp. nov., a New Species Isolated from the Western Desert of China.</title>
        <authorList>
            <person name="Teng C."/>
            <person name="Zhou Z."/>
            <person name="Molnar I."/>
            <person name="Li X."/>
            <person name="Tang R."/>
            <person name="Chen M."/>
            <person name="Wang L."/>
            <person name="Su S."/>
            <person name="Zhang W."/>
            <person name="Lin M."/>
        </authorList>
    </citation>
    <scope>NUCLEOTIDE SEQUENCE [LARGE SCALE GENOMIC DNA]</scope>
    <source>
        <strain evidence="7">ACCC05744</strain>
    </source>
</reference>
<evidence type="ECO:0000313" key="6">
    <source>
        <dbReference type="EMBL" id="KGE15677.1"/>
    </source>
</evidence>
<dbReference type="NCBIfam" id="TIGR04056">
    <property type="entry name" value="OMP_RagA_SusC"/>
    <property type="match status" value="1"/>
</dbReference>
<dbReference type="PATRIC" id="fig|1229276.3.peg.623"/>
<dbReference type="InterPro" id="IPR036942">
    <property type="entry name" value="Beta-barrel_TonB_sf"/>
</dbReference>
<dbReference type="InterPro" id="IPR012910">
    <property type="entry name" value="Plug_dom"/>
</dbReference>
<feature type="domain" description="TonB-dependent receptor plug" evidence="5">
    <location>
        <begin position="101"/>
        <end position="219"/>
    </location>
</feature>
<dbReference type="STRING" id="1229276.DI53_0599"/>
<dbReference type="Gene3D" id="2.170.130.10">
    <property type="entry name" value="TonB-dependent receptor, plug domain"/>
    <property type="match status" value="1"/>
</dbReference>
<dbReference type="InterPro" id="IPR037066">
    <property type="entry name" value="Plug_dom_sf"/>
</dbReference>